<comment type="caution">
    <text evidence="8">The sequence shown here is derived from an EMBL/GenBank/DDBJ whole genome shotgun (WGS) entry which is preliminary data.</text>
</comment>
<name>A0A9D1T3M0_9FIRM</name>
<feature type="compositionally biased region" description="Polar residues" evidence="4">
    <location>
        <begin position="780"/>
        <end position="789"/>
    </location>
</feature>
<feature type="chain" id="PRO_5039226277" description="Cohesin domain-containing protein" evidence="6">
    <location>
        <begin position="24"/>
        <end position="815"/>
    </location>
</feature>
<keyword evidence="5" id="KW-1133">Transmembrane helix</keyword>
<proteinExistence type="predicted"/>
<dbReference type="EMBL" id="DVOL01000021">
    <property type="protein sequence ID" value="HIV10377.1"/>
    <property type="molecule type" value="Genomic_DNA"/>
</dbReference>
<keyword evidence="3" id="KW-0677">Repeat</keyword>
<evidence type="ECO:0000256" key="6">
    <source>
        <dbReference type="SAM" id="SignalP"/>
    </source>
</evidence>
<feature type="signal peptide" evidence="6">
    <location>
        <begin position="1"/>
        <end position="23"/>
    </location>
</feature>
<reference evidence="8" key="1">
    <citation type="submission" date="2020-10" db="EMBL/GenBank/DDBJ databases">
        <authorList>
            <person name="Gilroy R."/>
        </authorList>
    </citation>
    <scope>NUCLEOTIDE SEQUENCE</scope>
    <source>
        <strain evidence="8">1370</strain>
    </source>
</reference>
<keyword evidence="2" id="KW-0964">Secreted</keyword>
<comment type="subcellular location">
    <subcellularLocation>
        <location evidence="1">Secreted</location>
    </subcellularLocation>
</comment>
<protein>
    <recommendedName>
        <fullName evidence="7">Cohesin domain-containing protein</fullName>
    </recommendedName>
</protein>
<dbReference type="GO" id="GO:0000272">
    <property type="term" value="P:polysaccharide catabolic process"/>
    <property type="evidence" value="ECO:0007669"/>
    <property type="project" value="InterPro"/>
</dbReference>
<evidence type="ECO:0000256" key="1">
    <source>
        <dbReference type="ARBA" id="ARBA00004613"/>
    </source>
</evidence>
<evidence type="ECO:0000313" key="9">
    <source>
        <dbReference type="Proteomes" id="UP000823960"/>
    </source>
</evidence>
<evidence type="ECO:0000259" key="7">
    <source>
        <dbReference type="Pfam" id="PF00963"/>
    </source>
</evidence>
<reference evidence="8" key="2">
    <citation type="journal article" date="2021" name="PeerJ">
        <title>Extensive microbial diversity within the chicken gut microbiome revealed by metagenomics and culture.</title>
        <authorList>
            <person name="Gilroy R."/>
            <person name="Ravi A."/>
            <person name="Getino M."/>
            <person name="Pursley I."/>
            <person name="Horton D.L."/>
            <person name="Alikhan N.F."/>
            <person name="Baker D."/>
            <person name="Gharbi K."/>
            <person name="Hall N."/>
            <person name="Watson M."/>
            <person name="Adriaenssens E.M."/>
            <person name="Foster-Nyarko E."/>
            <person name="Jarju S."/>
            <person name="Secka A."/>
            <person name="Antonio M."/>
            <person name="Oren A."/>
            <person name="Chaudhuri R.R."/>
            <person name="La Ragione R."/>
            <person name="Hildebrand F."/>
            <person name="Pallen M.J."/>
        </authorList>
    </citation>
    <scope>NUCLEOTIDE SEQUENCE</scope>
    <source>
        <strain evidence="8">1370</strain>
    </source>
</reference>
<dbReference type="InterPro" id="IPR002102">
    <property type="entry name" value="Cohesin_dom"/>
</dbReference>
<evidence type="ECO:0000256" key="3">
    <source>
        <dbReference type="ARBA" id="ARBA00022737"/>
    </source>
</evidence>
<evidence type="ECO:0000256" key="5">
    <source>
        <dbReference type="SAM" id="Phobius"/>
    </source>
</evidence>
<keyword evidence="5" id="KW-0472">Membrane</keyword>
<feature type="region of interest" description="Disordered" evidence="4">
    <location>
        <begin position="762"/>
        <end position="789"/>
    </location>
</feature>
<dbReference type="GO" id="GO:0030246">
    <property type="term" value="F:carbohydrate binding"/>
    <property type="evidence" value="ECO:0007669"/>
    <property type="project" value="InterPro"/>
</dbReference>
<dbReference type="AlphaFoldDB" id="A0A9D1T3M0"/>
<feature type="transmembrane region" description="Helical" evidence="5">
    <location>
        <begin position="791"/>
        <end position="810"/>
    </location>
</feature>
<dbReference type="Proteomes" id="UP000823960">
    <property type="component" value="Unassembled WGS sequence"/>
</dbReference>
<organism evidence="8 9">
    <name type="scientific">Candidatus Faeciplasma avium</name>
    <dbReference type="NCBI Taxonomy" id="2840798"/>
    <lineage>
        <taxon>Bacteria</taxon>
        <taxon>Bacillati</taxon>
        <taxon>Bacillota</taxon>
        <taxon>Clostridia</taxon>
        <taxon>Eubacteriales</taxon>
        <taxon>Oscillospiraceae</taxon>
        <taxon>Oscillospiraceae incertae sedis</taxon>
        <taxon>Candidatus Faeciplasma</taxon>
    </lineage>
</organism>
<dbReference type="GO" id="GO:0005576">
    <property type="term" value="C:extracellular region"/>
    <property type="evidence" value="ECO:0007669"/>
    <property type="project" value="UniProtKB-SubCell"/>
</dbReference>
<evidence type="ECO:0000256" key="2">
    <source>
        <dbReference type="ARBA" id="ARBA00022525"/>
    </source>
</evidence>
<accession>A0A9D1T3M0</accession>
<sequence>MKKLLVIITALVMAAAVSANLFAAGDSLNLSVSVDNDTPGRDEEITLTVSLDSNPGLIYLGFDFEFDTAALKFVSLENGNTFDSRGLLFDYKQSSDKSNPRGMFNFYDSSQNLTNTGTLLTIKFKVLDTAAFNDTDIKFNVNENYNYNLKSLTVDTIDAVTLTVSCDHAAAALTPAKNADCTNGGNTAYWYCATCGKFFSDSNNTVGSEIEENSWVTPALGHDLINHPEVPATCQSEGTIEYWSCSKCSDNFSDSEGKTEVDDLIIPVADHTHDRYEYNDTEHWSVCKDCGNEISGTRAAHDNSAVTPGKEPTCTEPGFSEEKSCSVCGKVVEPAATISATGHSMTKIDAKAATCTEDGNKEYYECQVCSELYWDEQGSKPITDSTYIIGKLGHNMTEYPEVKPTCSVAGNSAYWHCSRCDKYFSDAMGNTEIAKDSWVISATGEHVDADGEWETDPYSHWHTCGCGTEFDKASHSGGEANCKNPAVCETCGKSYGSVDPDNHAGNTYLVGEKEATCTEKGYTGDTYCSDCNTKLQDGTEIAMLAHTESDWMTGDSEHWKECTVCHKDIDGTRGAHNKDLTVPGQAPTCTEPGFSEAKKCSVCDKIVEASNQVPATGHSMTFTDAKAATCTEYGNSAYYYCSNCSKYFSDGAGNNEIAANSWVINKLPHNYQNGYCTVCGAAEPKDNYPQAYIYLNDSFHGIVGLAGAMVPQPHIQDAVGTYRDAQYEWHVCSVCGYVFGKTEIANEEVIITEPEEIVIEEPVQSGDSDEDSSADSAQDVTVSEPNPVTSVTVGAGSLLAAIAGLTLMALRKRSK</sequence>
<keyword evidence="5" id="KW-0812">Transmembrane</keyword>
<dbReference type="InterPro" id="IPR008965">
    <property type="entry name" value="CBM2/CBM3_carb-bd_dom_sf"/>
</dbReference>
<evidence type="ECO:0000256" key="4">
    <source>
        <dbReference type="SAM" id="MobiDB-lite"/>
    </source>
</evidence>
<keyword evidence="6" id="KW-0732">Signal</keyword>
<gene>
    <name evidence="8" type="ORF">IAD28_01615</name>
</gene>
<dbReference type="Pfam" id="PF00963">
    <property type="entry name" value="Cohesin"/>
    <property type="match status" value="1"/>
</dbReference>
<feature type="domain" description="Cohesin" evidence="7">
    <location>
        <begin position="32"/>
        <end position="142"/>
    </location>
</feature>
<dbReference type="CDD" id="cd08548">
    <property type="entry name" value="Type_I_cohesin_like"/>
    <property type="match status" value="1"/>
</dbReference>
<dbReference type="SUPFAM" id="SSF49384">
    <property type="entry name" value="Carbohydrate-binding domain"/>
    <property type="match status" value="1"/>
</dbReference>
<dbReference type="Gene3D" id="2.60.40.680">
    <property type="match status" value="1"/>
</dbReference>
<evidence type="ECO:0000313" key="8">
    <source>
        <dbReference type="EMBL" id="HIV10377.1"/>
    </source>
</evidence>